<accession>A0A2I2GQP1</accession>
<comment type="caution">
    <text evidence="4">The sequence shown here is derived from an EMBL/GenBank/DDBJ whole genome shotgun (WGS) entry which is preliminary data.</text>
</comment>
<dbReference type="GO" id="GO:0016614">
    <property type="term" value="F:oxidoreductase activity, acting on CH-OH group of donors"/>
    <property type="evidence" value="ECO:0007669"/>
    <property type="project" value="UniProtKB-ARBA"/>
</dbReference>
<dbReference type="PRINTS" id="PR00080">
    <property type="entry name" value="SDRFAMILY"/>
</dbReference>
<proteinExistence type="inferred from homology"/>
<evidence type="ECO:0000256" key="1">
    <source>
        <dbReference type="ARBA" id="ARBA00006484"/>
    </source>
</evidence>
<dbReference type="VEuPathDB" id="FungiDB:P170DRAFT_432731"/>
<dbReference type="InterPro" id="IPR036291">
    <property type="entry name" value="NAD(P)-bd_dom_sf"/>
</dbReference>
<gene>
    <name evidence="4" type="ORF">P170DRAFT_432731</name>
</gene>
<keyword evidence="2" id="KW-0521">NADP</keyword>
<dbReference type="SUPFAM" id="SSF51735">
    <property type="entry name" value="NAD(P)-binding Rossmann-fold domains"/>
    <property type="match status" value="1"/>
</dbReference>
<dbReference type="EMBL" id="MSFO01000001">
    <property type="protein sequence ID" value="PLB55197.1"/>
    <property type="molecule type" value="Genomic_DNA"/>
</dbReference>
<evidence type="ECO:0000256" key="2">
    <source>
        <dbReference type="ARBA" id="ARBA00022857"/>
    </source>
</evidence>
<dbReference type="STRING" id="1392250.A0A2I2GQP1"/>
<dbReference type="FunFam" id="3.40.50.720:FF:000084">
    <property type="entry name" value="Short-chain dehydrogenase reductase"/>
    <property type="match status" value="1"/>
</dbReference>
<evidence type="ECO:0000256" key="3">
    <source>
        <dbReference type="ARBA" id="ARBA00023002"/>
    </source>
</evidence>
<dbReference type="InterPro" id="IPR020904">
    <property type="entry name" value="Sc_DH/Rdtase_CS"/>
</dbReference>
<keyword evidence="3" id="KW-0560">Oxidoreductase</keyword>
<dbReference type="PANTHER" id="PTHR48107">
    <property type="entry name" value="NADPH-DEPENDENT ALDEHYDE REDUCTASE-LIKE PROTEIN, CHLOROPLASTIC-RELATED"/>
    <property type="match status" value="1"/>
</dbReference>
<protein>
    <submittedName>
        <fullName evidence="4">NAD(P)-binding protein</fullName>
    </submittedName>
</protein>
<dbReference type="PRINTS" id="PR00081">
    <property type="entry name" value="GDHRDH"/>
</dbReference>
<evidence type="ECO:0000313" key="5">
    <source>
        <dbReference type="Proteomes" id="UP000234275"/>
    </source>
</evidence>
<dbReference type="GeneID" id="36556025"/>
<reference evidence="4 5" key="1">
    <citation type="submission" date="2016-12" db="EMBL/GenBank/DDBJ databases">
        <title>The genomes of Aspergillus section Nigri reveals drivers in fungal speciation.</title>
        <authorList>
            <consortium name="DOE Joint Genome Institute"/>
            <person name="Vesth T.C."/>
            <person name="Nybo J."/>
            <person name="Theobald S."/>
            <person name="Brandl J."/>
            <person name="Frisvad J.C."/>
            <person name="Nielsen K.F."/>
            <person name="Lyhne E.K."/>
            <person name="Kogle M.E."/>
            <person name="Kuo A."/>
            <person name="Riley R."/>
            <person name="Clum A."/>
            <person name="Nolan M."/>
            <person name="Lipzen A."/>
            <person name="Salamov A."/>
            <person name="Henrissat B."/>
            <person name="Wiebenga A."/>
            <person name="De Vries R.P."/>
            <person name="Grigoriev I.V."/>
            <person name="Mortensen U.H."/>
            <person name="Andersen M.R."/>
            <person name="Baker S.E."/>
        </authorList>
    </citation>
    <scope>NUCLEOTIDE SEQUENCE [LARGE SCALE GENOMIC DNA]</scope>
    <source>
        <strain evidence="4 5">IBT 23096</strain>
    </source>
</reference>
<dbReference type="InterPro" id="IPR002347">
    <property type="entry name" value="SDR_fam"/>
</dbReference>
<dbReference type="Gene3D" id="3.40.50.720">
    <property type="entry name" value="NAD(P)-binding Rossmann-like Domain"/>
    <property type="match status" value="1"/>
</dbReference>
<sequence length="247" mass="25966">MSLTGKVILITGASAGIGKAVAQRVAQSGASVVINYLRDATSANALVDEIGLHRALAVQADVSRTDDIHRLVETTVAKFGHIDVVIPNAGILPMKDLDSTTEADFDAAFALNVKGPYFLAQEAARHMPSGGRIIFVSTGVTSFSAAAPSYLLYAATKGAIEQMTRIAAKDLGRKGIMVNAVAPGPTQTELFLQGKSEETLRLIASANPFKRVAVPEEITGTFNFLCGPDSAWISGEVIRVDGAMALH</sequence>
<comment type="similarity">
    <text evidence="1">Belongs to the short-chain dehydrogenases/reductases (SDR) family.</text>
</comment>
<name>A0A2I2GQP1_9EURO</name>
<evidence type="ECO:0000313" key="4">
    <source>
        <dbReference type="EMBL" id="PLB55197.1"/>
    </source>
</evidence>
<dbReference type="OrthoDB" id="47007at2759"/>
<dbReference type="Proteomes" id="UP000234275">
    <property type="component" value="Unassembled WGS sequence"/>
</dbReference>
<dbReference type="Pfam" id="PF13561">
    <property type="entry name" value="adh_short_C2"/>
    <property type="match status" value="1"/>
</dbReference>
<dbReference type="GO" id="GO:0044550">
    <property type="term" value="P:secondary metabolite biosynthetic process"/>
    <property type="evidence" value="ECO:0007669"/>
    <property type="project" value="UniProtKB-ARBA"/>
</dbReference>
<organism evidence="4 5">
    <name type="scientific">Aspergillus steynii IBT 23096</name>
    <dbReference type="NCBI Taxonomy" id="1392250"/>
    <lineage>
        <taxon>Eukaryota</taxon>
        <taxon>Fungi</taxon>
        <taxon>Dikarya</taxon>
        <taxon>Ascomycota</taxon>
        <taxon>Pezizomycotina</taxon>
        <taxon>Eurotiomycetes</taxon>
        <taxon>Eurotiomycetidae</taxon>
        <taxon>Eurotiales</taxon>
        <taxon>Aspergillaceae</taxon>
        <taxon>Aspergillus</taxon>
        <taxon>Aspergillus subgen. Circumdati</taxon>
    </lineage>
</organism>
<dbReference type="PANTHER" id="PTHR48107:SF7">
    <property type="entry name" value="RE15974P"/>
    <property type="match status" value="1"/>
</dbReference>
<dbReference type="RefSeq" id="XP_024710499.1">
    <property type="nucleotide sequence ID" value="XM_024848326.1"/>
</dbReference>
<keyword evidence="5" id="KW-1185">Reference proteome</keyword>
<dbReference type="AlphaFoldDB" id="A0A2I2GQP1"/>
<dbReference type="PROSITE" id="PS00061">
    <property type="entry name" value="ADH_SHORT"/>
    <property type="match status" value="1"/>
</dbReference>